<evidence type="ECO:0000259" key="1">
    <source>
        <dbReference type="Pfam" id="PF00535"/>
    </source>
</evidence>
<comment type="caution">
    <text evidence="2">The sequence shown here is derived from an EMBL/GenBank/DDBJ whole genome shotgun (WGS) entry which is preliminary data.</text>
</comment>
<dbReference type="SUPFAM" id="SSF53448">
    <property type="entry name" value="Nucleotide-diphospho-sugar transferases"/>
    <property type="match status" value="1"/>
</dbReference>
<dbReference type="CDD" id="cd04186">
    <property type="entry name" value="GT_2_like_c"/>
    <property type="match status" value="1"/>
</dbReference>
<protein>
    <submittedName>
        <fullName evidence="2">Glycosyltransferase family 2 protein</fullName>
        <ecNumber evidence="2">2.4.-.-</ecNumber>
    </submittedName>
</protein>
<name>A0ABV6T7U3_9RHOB</name>
<dbReference type="EC" id="2.4.-.-" evidence="2"/>
<accession>A0ABV6T7U3</accession>
<dbReference type="RefSeq" id="WP_394321341.1">
    <property type="nucleotide sequence ID" value="NZ_JBHMQU010000081.1"/>
</dbReference>
<evidence type="ECO:0000313" key="3">
    <source>
        <dbReference type="Proteomes" id="UP001589920"/>
    </source>
</evidence>
<dbReference type="Gene3D" id="3.90.550.10">
    <property type="entry name" value="Spore Coat Polysaccharide Biosynthesis Protein SpsA, Chain A"/>
    <property type="match status" value="1"/>
</dbReference>
<dbReference type="InterPro" id="IPR029044">
    <property type="entry name" value="Nucleotide-diphossugar_trans"/>
</dbReference>
<keyword evidence="2" id="KW-0328">Glycosyltransferase</keyword>
<dbReference type="PANTHER" id="PTHR43179">
    <property type="entry name" value="RHAMNOSYLTRANSFERASE WBBL"/>
    <property type="match status" value="1"/>
</dbReference>
<feature type="domain" description="Glycosyltransferase 2-like" evidence="1">
    <location>
        <begin position="22"/>
        <end position="133"/>
    </location>
</feature>
<keyword evidence="2" id="KW-0808">Transferase</keyword>
<proteinExistence type="predicted"/>
<evidence type="ECO:0000313" key="2">
    <source>
        <dbReference type="EMBL" id="MFC0813331.1"/>
    </source>
</evidence>
<dbReference type="EMBL" id="JBHMQU010000081">
    <property type="protein sequence ID" value="MFC0813331.1"/>
    <property type="molecule type" value="Genomic_DNA"/>
</dbReference>
<gene>
    <name evidence="2" type="ORF">ACFHYO_14600</name>
</gene>
<keyword evidence="3" id="KW-1185">Reference proteome</keyword>
<dbReference type="PANTHER" id="PTHR43179:SF7">
    <property type="entry name" value="RHAMNOSYLTRANSFERASE WBBL"/>
    <property type="match status" value="1"/>
</dbReference>
<sequence length="338" mass="36192">MSAPNPGQSIPVPLKAGPSITVTIINYRTAAMTIDCLRSVVDDMDRAAVAGQVIVVDNRSDDGSAEAIEAWIAGEARAVPIRLIRSATNSGYSGGHNQGMAAAPADHYLILNSDALLRPGFFAAMLKAVASDPGGRTGLIVPRLEGEDGVAQVNCFRFAGPGSEFIRGANTGPVTRLLSGRVVALDVAPPDSQIEWASFACILLDARMVAEIGPMDEGYFLYFEDAEYCLRARRAGWRIRRAPDAVAVHLRGGSGPVKALAKARKRAPEYYYRSRSRFLAQAHGRAGLWAANLAWHAGRAVAQLRRLTGRRPHPVAEHEASDLWIGALNPTTPHPAEG</sequence>
<organism evidence="2 3">
    <name type="scientific">Paracoccus panacisoli</name>
    <dbReference type="NCBI Taxonomy" id="1510163"/>
    <lineage>
        <taxon>Bacteria</taxon>
        <taxon>Pseudomonadati</taxon>
        <taxon>Pseudomonadota</taxon>
        <taxon>Alphaproteobacteria</taxon>
        <taxon>Rhodobacterales</taxon>
        <taxon>Paracoccaceae</taxon>
        <taxon>Paracoccus</taxon>
    </lineage>
</organism>
<reference evidence="2 3" key="1">
    <citation type="submission" date="2024-09" db="EMBL/GenBank/DDBJ databases">
        <authorList>
            <person name="Sun Q."/>
            <person name="Mori K."/>
        </authorList>
    </citation>
    <scope>NUCLEOTIDE SEQUENCE [LARGE SCALE GENOMIC DNA]</scope>
    <source>
        <strain evidence="2 3">KCTC 42086</strain>
    </source>
</reference>
<dbReference type="GO" id="GO:0016757">
    <property type="term" value="F:glycosyltransferase activity"/>
    <property type="evidence" value="ECO:0007669"/>
    <property type="project" value="UniProtKB-KW"/>
</dbReference>
<dbReference type="Pfam" id="PF00535">
    <property type="entry name" value="Glycos_transf_2"/>
    <property type="match status" value="1"/>
</dbReference>
<dbReference type="Proteomes" id="UP001589920">
    <property type="component" value="Unassembled WGS sequence"/>
</dbReference>
<dbReference type="InterPro" id="IPR001173">
    <property type="entry name" value="Glyco_trans_2-like"/>
</dbReference>